<comment type="caution">
    <text evidence="2">The sequence shown here is derived from an EMBL/GenBank/DDBJ whole genome shotgun (WGS) entry which is preliminary data.</text>
</comment>
<dbReference type="AlphaFoldDB" id="A0AAV7JXG7"/>
<proteinExistence type="predicted"/>
<feature type="non-terminal residue" evidence="2">
    <location>
        <position position="1"/>
    </location>
</feature>
<dbReference type="InterPro" id="IPR036397">
    <property type="entry name" value="RNaseH_sf"/>
</dbReference>
<evidence type="ECO:0000259" key="1">
    <source>
        <dbReference type="Pfam" id="PF13358"/>
    </source>
</evidence>
<keyword evidence="3" id="KW-1185">Reference proteome</keyword>
<dbReference type="Pfam" id="PF13358">
    <property type="entry name" value="DDE_3"/>
    <property type="match status" value="1"/>
</dbReference>
<reference evidence="2 3" key="1">
    <citation type="journal article" date="2023" name="BMC Biol.">
        <title>The compact genome of the sponge Oopsacas minuta (Hexactinellida) is lacking key metazoan core genes.</title>
        <authorList>
            <person name="Santini S."/>
            <person name="Schenkelaars Q."/>
            <person name="Jourda C."/>
            <person name="Duchesne M."/>
            <person name="Belahbib H."/>
            <person name="Rocher C."/>
            <person name="Selva M."/>
            <person name="Riesgo A."/>
            <person name="Vervoort M."/>
            <person name="Leys S.P."/>
            <person name="Kodjabachian L."/>
            <person name="Le Bivic A."/>
            <person name="Borchiellini C."/>
            <person name="Claverie J.M."/>
            <person name="Renard E."/>
        </authorList>
    </citation>
    <scope>NUCLEOTIDE SEQUENCE [LARGE SCALE GENOMIC DNA]</scope>
    <source>
        <strain evidence="2">SPO-2</strain>
    </source>
</reference>
<dbReference type="Proteomes" id="UP001165289">
    <property type="component" value="Unassembled WGS sequence"/>
</dbReference>
<sequence>VNIWAAFSSVGTFPLCIFQEILTAALFVNILEGHLITQATVFHGSEWFLVQDNDPKHTAKLTKAWIDKNMKQNRIDWPSQSQDVNPIKNLFARIKLELIKRNPKNIRNLKLQLLKIWERIDADFLRPYWASMPKRCQLVQESSGYKIKY</sequence>
<dbReference type="InterPro" id="IPR038717">
    <property type="entry name" value="Tc1-like_DDE_dom"/>
</dbReference>
<accession>A0AAV7JXG7</accession>
<feature type="domain" description="Tc1-like transposase DDE" evidence="1">
    <location>
        <begin position="1"/>
        <end position="110"/>
    </location>
</feature>
<name>A0AAV7JXG7_9METZ</name>
<evidence type="ECO:0000313" key="3">
    <source>
        <dbReference type="Proteomes" id="UP001165289"/>
    </source>
</evidence>
<dbReference type="Gene3D" id="3.30.420.10">
    <property type="entry name" value="Ribonuclease H-like superfamily/Ribonuclease H"/>
    <property type="match status" value="1"/>
</dbReference>
<dbReference type="GO" id="GO:0003676">
    <property type="term" value="F:nucleic acid binding"/>
    <property type="evidence" value="ECO:0007669"/>
    <property type="project" value="InterPro"/>
</dbReference>
<protein>
    <recommendedName>
        <fullName evidence="1">Tc1-like transposase DDE domain-containing protein</fullName>
    </recommendedName>
</protein>
<organism evidence="2 3">
    <name type="scientific">Oopsacas minuta</name>
    <dbReference type="NCBI Taxonomy" id="111878"/>
    <lineage>
        <taxon>Eukaryota</taxon>
        <taxon>Metazoa</taxon>
        <taxon>Porifera</taxon>
        <taxon>Hexactinellida</taxon>
        <taxon>Hexasterophora</taxon>
        <taxon>Lyssacinosida</taxon>
        <taxon>Leucopsacidae</taxon>
        <taxon>Oopsacas</taxon>
    </lineage>
</organism>
<dbReference type="EMBL" id="JAKMXF010000259">
    <property type="protein sequence ID" value="KAI6653668.1"/>
    <property type="molecule type" value="Genomic_DNA"/>
</dbReference>
<gene>
    <name evidence="2" type="ORF">LOD99_11484</name>
</gene>
<evidence type="ECO:0000313" key="2">
    <source>
        <dbReference type="EMBL" id="KAI6653668.1"/>
    </source>
</evidence>